<keyword evidence="3" id="KW-1185">Reference proteome</keyword>
<sequence length="304" mass="33800">MKVLMSWRDRKAARQHQFEELLTTNQVCLHDSRGSSVPPTCVTLMQQRALEKQLGLPSTPCVPDLTQESMDYLQLQHERLQSDKVSNGTKRAGHKSVQGPTHNASNACPLHIHSQCYSSSGKHLPGPFHIPTCIKTACSLLRCGTPHCVQDRRLQRALEAVARLRSACAELGEDEVRAAAEGRQRGDRDTAVTAQLGEESVSERSSRGQWVGRQSPCWQSCWLLHKCLEISSAVAHSLVTNKQTGSTAEQHLGPHLEPLLQWNTKCGPLQSGVFVCVEFPCTRHTHGIYMAYTWTWSPTTYTIA</sequence>
<evidence type="ECO:0000256" key="1">
    <source>
        <dbReference type="SAM" id="MobiDB-lite"/>
    </source>
</evidence>
<dbReference type="EMBL" id="BLLF01000177">
    <property type="protein sequence ID" value="GFH08681.1"/>
    <property type="molecule type" value="Genomic_DNA"/>
</dbReference>
<accession>A0A699YGX2</accession>
<gene>
    <name evidence="2" type="ORF">HaLaN_03682</name>
</gene>
<evidence type="ECO:0000313" key="2">
    <source>
        <dbReference type="EMBL" id="GFH08681.1"/>
    </source>
</evidence>
<dbReference type="AlphaFoldDB" id="A0A699YGX2"/>
<name>A0A699YGX2_HAELA</name>
<reference evidence="2 3" key="1">
    <citation type="submission" date="2020-02" db="EMBL/GenBank/DDBJ databases">
        <title>Draft genome sequence of Haematococcus lacustris strain NIES-144.</title>
        <authorList>
            <person name="Morimoto D."/>
            <person name="Nakagawa S."/>
            <person name="Yoshida T."/>
            <person name="Sawayama S."/>
        </authorList>
    </citation>
    <scope>NUCLEOTIDE SEQUENCE [LARGE SCALE GENOMIC DNA]</scope>
    <source>
        <strain evidence="2 3">NIES-144</strain>
    </source>
</reference>
<proteinExistence type="predicted"/>
<feature type="region of interest" description="Disordered" evidence="1">
    <location>
        <begin position="82"/>
        <end position="102"/>
    </location>
</feature>
<comment type="caution">
    <text evidence="2">The sequence shown here is derived from an EMBL/GenBank/DDBJ whole genome shotgun (WGS) entry which is preliminary data.</text>
</comment>
<evidence type="ECO:0000313" key="3">
    <source>
        <dbReference type="Proteomes" id="UP000485058"/>
    </source>
</evidence>
<protein>
    <submittedName>
        <fullName evidence="2">Uncharacterized protein</fullName>
    </submittedName>
</protein>
<dbReference type="Proteomes" id="UP000485058">
    <property type="component" value="Unassembled WGS sequence"/>
</dbReference>
<organism evidence="2 3">
    <name type="scientific">Haematococcus lacustris</name>
    <name type="common">Green alga</name>
    <name type="synonym">Haematococcus pluvialis</name>
    <dbReference type="NCBI Taxonomy" id="44745"/>
    <lineage>
        <taxon>Eukaryota</taxon>
        <taxon>Viridiplantae</taxon>
        <taxon>Chlorophyta</taxon>
        <taxon>core chlorophytes</taxon>
        <taxon>Chlorophyceae</taxon>
        <taxon>CS clade</taxon>
        <taxon>Chlamydomonadales</taxon>
        <taxon>Haematococcaceae</taxon>
        <taxon>Haematococcus</taxon>
    </lineage>
</organism>